<feature type="chain" id="PRO_5042882263" description="MAM domain-containing protein" evidence="2">
    <location>
        <begin position="24"/>
        <end position="503"/>
    </location>
</feature>
<feature type="signal peptide" evidence="2">
    <location>
        <begin position="1"/>
        <end position="23"/>
    </location>
</feature>
<proteinExistence type="predicted"/>
<evidence type="ECO:0000313" key="4">
    <source>
        <dbReference type="EMBL" id="KAK6186326.1"/>
    </source>
</evidence>
<dbReference type="EMBL" id="JAZGQO010000006">
    <property type="protein sequence ID" value="KAK6186326.1"/>
    <property type="molecule type" value="Genomic_DNA"/>
</dbReference>
<dbReference type="GO" id="GO:0016020">
    <property type="term" value="C:membrane"/>
    <property type="evidence" value="ECO:0007669"/>
    <property type="project" value="InterPro"/>
</dbReference>
<dbReference type="SUPFAM" id="SSF49899">
    <property type="entry name" value="Concanavalin A-like lectins/glucanases"/>
    <property type="match status" value="1"/>
</dbReference>
<sequence length="503" mass="57269">MEYRVLYLICVLAITLCFEPVSAAASEDEAVCGFTHNDCSYEIRLVPKGNCRHQDKVFMESMMDKQLDSSDYSSKMHLMERAFSDVRVDHEKRLEGLEKAVRDLLGLDTNSAEIDQEIHRRRGNFQNSDDKEVVSKLHEEFTKLRIEIKRKNSDLMDAEIKYNDTMVTLKDAQLKLLRTSQDLLDAENKVSFMERERMILRNQLKDKSYRLDKTGSKATECENKTGTLQTQVFSLYRSEATLKEDLETCVYEKNSTIVKLNEAKRRHAHLKRRHSDQRTILTIRENELIDCYSAKTQTFCGFEDPNICGFTQISGTVGDDFDWTRAQGKTPSANTGPLKDHTCESEKGHFMFIEASAKGKGNNAIIYSPLYRGMTQQCVEFYYHMNGRHIGTLNVYARTRGAELDSVWRAYGNQGNVWSFARLGIPKELARAGYQIAFEGITENGYQGDISIDDVSVTDAACPVDSGVTAVQVAVNSTELIKAGKSFARNLRKKKLRRVPKKP</sequence>
<dbReference type="Proteomes" id="UP001347796">
    <property type="component" value="Unassembled WGS sequence"/>
</dbReference>
<dbReference type="CDD" id="cd06263">
    <property type="entry name" value="MAM"/>
    <property type="match status" value="1"/>
</dbReference>
<dbReference type="InterPro" id="IPR013320">
    <property type="entry name" value="ConA-like_dom_sf"/>
</dbReference>
<feature type="coiled-coil region" evidence="1">
    <location>
        <begin position="169"/>
        <end position="203"/>
    </location>
</feature>
<dbReference type="InterPro" id="IPR000998">
    <property type="entry name" value="MAM_dom"/>
</dbReference>
<feature type="domain" description="MAM" evidence="3">
    <location>
        <begin position="298"/>
        <end position="464"/>
    </location>
</feature>
<dbReference type="PRINTS" id="PR00020">
    <property type="entry name" value="MAMDOMAIN"/>
</dbReference>
<dbReference type="Gene3D" id="2.60.120.200">
    <property type="match status" value="1"/>
</dbReference>
<organism evidence="4 5">
    <name type="scientific">Patella caerulea</name>
    <name type="common">Rayed Mediterranean limpet</name>
    <dbReference type="NCBI Taxonomy" id="87958"/>
    <lineage>
        <taxon>Eukaryota</taxon>
        <taxon>Metazoa</taxon>
        <taxon>Spiralia</taxon>
        <taxon>Lophotrochozoa</taxon>
        <taxon>Mollusca</taxon>
        <taxon>Gastropoda</taxon>
        <taxon>Patellogastropoda</taxon>
        <taxon>Patelloidea</taxon>
        <taxon>Patellidae</taxon>
        <taxon>Patella</taxon>
    </lineage>
</organism>
<evidence type="ECO:0000313" key="5">
    <source>
        <dbReference type="Proteomes" id="UP001347796"/>
    </source>
</evidence>
<comment type="caution">
    <text evidence="4">The sequence shown here is derived from an EMBL/GenBank/DDBJ whole genome shotgun (WGS) entry which is preliminary data.</text>
</comment>
<gene>
    <name evidence="4" type="ORF">SNE40_008381</name>
</gene>
<evidence type="ECO:0000259" key="3">
    <source>
        <dbReference type="PROSITE" id="PS50060"/>
    </source>
</evidence>
<keyword evidence="5" id="KW-1185">Reference proteome</keyword>
<keyword evidence="2" id="KW-0732">Signal</keyword>
<evidence type="ECO:0000256" key="1">
    <source>
        <dbReference type="SAM" id="Coils"/>
    </source>
</evidence>
<name>A0AAN8Q3M8_PATCE</name>
<dbReference type="Pfam" id="PF00629">
    <property type="entry name" value="MAM"/>
    <property type="match status" value="1"/>
</dbReference>
<dbReference type="PANTHER" id="PTHR23282">
    <property type="entry name" value="APICAL ENDOSOMAL GLYCOPROTEIN PRECURSOR"/>
    <property type="match status" value="1"/>
</dbReference>
<dbReference type="InterPro" id="IPR051560">
    <property type="entry name" value="MAM_domain-containing"/>
</dbReference>
<keyword evidence="1" id="KW-0175">Coiled coil</keyword>
<protein>
    <recommendedName>
        <fullName evidence="3">MAM domain-containing protein</fullName>
    </recommendedName>
</protein>
<dbReference type="SMART" id="SM00137">
    <property type="entry name" value="MAM"/>
    <property type="match status" value="1"/>
</dbReference>
<dbReference type="PROSITE" id="PS50060">
    <property type="entry name" value="MAM_2"/>
    <property type="match status" value="1"/>
</dbReference>
<evidence type="ECO:0000256" key="2">
    <source>
        <dbReference type="SAM" id="SignalP"/>
    </source>
</evidence>
<reference evidence="4 5" key="1">
    <citation type="submission" date="2024-01" db="EMBL/GenBank/DDBJ databases">
        <title>The genome of the rayed Mediterranean limpet Patella caerulea (Linnaeus, 1758).</title>
        <authorList>
            <person name="Anh-Thu Weber A."/>
            <person name="Halstead-Nussloch G."/>
        </authorList>
    </citation>
    <scope>NUCLEOTIDE SEQUENCE [LARGE SCALE GENOMIC DNA]</scope>
    <source>
        <strain evidence="4">AATW-2023a</strain>
        <tissue evidence="4">Whole specimen</tissue>
    </source>
</reference>
<dbReference type="PANTHER" id="PTHR23282:SF146">
    <property type="entry name" value="RT07201P-RELATED"/>
    <property type="match status" value="1"/>
</dbReference>
<dbReference type="AlphaFoldDB" id="A0AAN8Q3M8"/>
<accession>A0AAN8Q3M8</accession>